<keyword evidence="3" id="KW-1185">Reference proteome</keyword>
<dbReference type="PANTHER" id="PTHR35041:SF3">
    <property type="entry name" value="FORMYLMETHIONINE DEFORMYLASE-LIKE PROTEIN"/>
    <property type="match status" value="1"/>
</dbReference>
<feature type="region of interest" description="Disordered" evidence="1">
    <location>
        <begin position="297"/>
        <end position="316"/>
    </location>
</feature>
<name>A0A0N0DB04_FUSLA</name>
<evidence type="ECO:0000313" key="2">
    <source>
        <dbReference type="EMBL" id="KPA36045.1"/>
    </source>
</evidence>
<evidence type="ECO:0000313" key="3">
    <source>
        <dbReference type="Proteomes" id="UP000037904"/>
    </source>
</evidence>
<protein>
    <submittedName>
        <fullName evidence="2">Uncharacterized protein</fullName>
    </submittedName>
</protein>
<organism evidence="2 3">
    <name type="scientific">Fusarium langsethiae</name>
    <dbReference type="NCBI Taxonomy" id="179993"/>
    <lineage>
        <taxon>Eukaryota</taxon>
        <taxon>Fungi</taxon>
        <taxon>Dikarya</taxon>
        <taxon>Ascomycota</taxon>
        <taxon>Pezizomycotina</taxon>
        <taxon>Sordariomycetes</taxon>
        <taxon>Hypocreomycetidae</taxon>
        <taxon>Hypocreales</taxon>
        <taxon>Nectriaceae</taxon>
        <taxon>Fusarium</taxon>
    </lineage>
</organism>
<reference evidence="2 3" key="1">
    <citation type="submission" date="2015-04" db="EMBL/GenBank/DDBJ databases">
        <title>The draft genome sequence of Fusarium langsethiae, a T-2/HT-2 mycotoxin producer.</title>
        <authorList>
            <person name="Lysoe E."/>
            <person name="Divon H.H."/>
            <person name="Terzi V."/>
            <person name="Orru L."/>
            <person name="Lamontanara A."/>
            <person name="Kolseth A.-K."/>
            <person name="Frandsen R.J."/>
            <person name="Nielsen K."/>
            <person name="Thrane U."/>
        </authorList>
    </citation>
    <scope>NUCLEOTIDE SEQUENCE [LARGE SCALE GENOMIC DNA]</scope>
    <source>
        <strain evidence="2 3">Fl201059</strain>
    </source>
</reference>
<dbReference type="OrthoDB" id="5340195at2759"/>
<dbReference type="EMBL" id="JXCE01000775">
    <property type="protein sequence ID" value="KPA36045.1"/>
    <property type="molecule type" value="Genomic_DNA"/>
</dbReference>
<comment type="caution">
    <text evidence="2">The sequence shown here is derived from an EMBL/GenBank/DDBJ whole genome shotgun (WGS) entry which is preliminary data.</text>
</comment>
<evidence type="ECO:0000256" key="1">
    <source>
        <dbReference type="SAM" id="MobiDB-lite"/>
    </source>
</evidence>
<feature type="compositionally biased region" description="Polar residues" evidence="1">
    <location>
        <begin position="1"/>
        <end position="10"/>
    </location>
</feature>
<feature type="region of interest" description="Disordered" evidence="1">
    <location>
        <begin position="1"/>
        <end position="23"/>
    </location>
</feature>
<sequence>MKQENRQNSMHLLESSRKDDKLAIPVDEMMLLSSHEPEDPPTMPSSESLEGVSKRSGFIRQRFQNLCNQWDRYKLKPWNMCLFLLVGTSFALGHHFFYLMLDGKMAAEQSLMLRYGTILAFCAKASFGTAASMAFHQRAWLVIRHKMARIDTVDSIFTANTNIVSLLTWSSIKTAKIVSLWNTTAPGDDINSNDPSDFDYWTATSVQWYNMVAYRVALSNEPLIRNETGEEVCSPRWNCSYVLSFVAPGYKCEELASGINSTVQNLGDNTPPFNTSVLAPIGNMTYYAKNDMGEYENPQILSGPGGRPKQKPPYSKNLGAFRTEPIMWIGYCTVEDYSKLQPTNRDHKDWYKAYTPVIIGCEHYEVNYTIQFDYVGGVQSHKVLRRDYLRKVVDTTLTSEMDPDKRLKDRTMAVPEKNYIYPSDVENYRLTAAYHSLGNSLRGILNGTNTIPYFDANSQIFVTPLVDRINYLLVRNFGDAIRNMYENMIISILATPSSSVVSWASNGRPSGLIKGGLSTAFPCRKQQYINVFRYNKAQLLTVYAAYQEEGRMRDMKPSSIITASRASDLHDLGAKGDVRIGYGLVQEAGRSVRSFGVEGIVTQPQRLETE</sequence>
<proteinExistence type="predicted"/>
<dbReference type="Proteomes" id="UP000037904">
    <property type="component" value="Unassembled WGS sequence"/>
</dbReference>
<dbReference type="PANTHER" id="PTHR35041">
    <property type="entry name" value="MEDIATOR OF RNA POLYMERASE II TRANSCRIPTION SUBUNIT 1"/>
    <property type="match status" value="1"/>
</dbReference>
<accession>A0A0N0DB04</accession>
<dbReference type="AlphaFoldDB" id="A0A0N0DB04"/>
<gene>
    <name evidence="2" type="ORF">FLAG1_11211</name>
</gene>